<dbReference type="AlphaFoldDB" id="A0ABC9AED5"/>
<evidence type="ECO:0000259" key="10">
    <source>
        <dbReference type="Pfam" id="PF23559"/>
    </source>
</evidence>
<feature type="domain" description="Disease resistance protein winged helix" evidence="10">
    <location>
        <begin position="456"/>
        <end position="527"/>
    </location>
</feature>
<evidence type="ECO:0000313" key="13">
    <source>
        <dbReference type="Proteomes" id="UP001497457"/>
    </source>
</evidence>
<proteinExistence type="inferred from homology"/>
<dbReference type="GO" id="GO:0000166">
    <property type="term" value="F:nucleotide binding"/>
    <property type="evidence" value="ECO:0007669"/>
    <property type="project" value="UniProtKB-KW"/>
</dbReference>
<dbReference type="PANTHER" id="PTHR23155:SF1205">
    <property type="entry name" value="DISEASE RESISTANCE PROTEIN RPM1"/>
    <property type="match status" value="1"/>
</dbReference>
<keyword evidence="6" id="KW-0175">Coiled coil</keyword>
<keyword evidence="13" id="KW-1185">Reference proteome</keyword>
<dbReference type="InterPro" id="IPR038005">
    <property type="entry name" value="RX-like_CC"/>
</dbReference>
<dbReference type="InterPro" id="IPR044974">
    <property type="entry name" value="Disease_R_plants"/>
</dbReference>
<accession>A0ABC9AED5</accession>
<dbReference type="Gene3D" id="1.20.5.4130">
    <property type="match status" value="1"/>
</dbReference>
<organism evidence="12 13">
    <name type="scientific">Urochloa decumbens</name>
    <dbReference type="NCBI Taxonomy" id="240449"/>
    <lineage>
        <taxon>Eukaryota</taxon>
        <taxon>Viridiplantae</taxon>
        <taxon>Streptophyta</taxon>
        <taxon>Embryophyta</taxon>
        <taxon>Tracheophyta</taxon>
        <taxon>Spermatophyta</taxon>
        <taxon>Magnoliopsida</taxon>
        <taxon>Liliopsida</taxon>
        <taxon>Poales</taxon>
        <taxon>Poaceae</taxon>
        <taxon>PACMAD clade</taxon>
        <taxon>Panicoideae</taxon>
        <taxon>Panicodae</taxon>
        <taxon>Paniceae</taxon>
        <taxon>Melinidinae</taxon>
        <taxon>Urochloa</taxon>
    </lineage>
</organism>
<dbReference type="InterPro" id="IPR036388">
    <property type="entry name" value="WH-like_DNA-bd_sf"/>
</dbReference>
<dbReference type="EMBL" id="OZ075130">
    <property type="protein sequence ID" value="CAL4976903.1"/>
    <property type="molecule type" value="Genomic_DNA"/>
</dbReference>
<protein>
    <submittedName>
        <fullName evidence="12">Uncharacterized protein</fullName>
    </submittedName>
</protein>
<evidence type="ECO:0000256" key="3">
    <source>
        <dbReference type="ARBA" id="ARBA00022737"/>
    </source>
</evidence>
<dbReference type="Proteomes" id="UP001497457">
    <property type="component" value="Chromosome 20rd"/>
</dbReference>
<evidence type="ECO:0000256" key="2">
    <source>
        <dbReference type="ARBA" id="ARBA00022614"/>
    </source>
</evidence>
<sequence>MEAAVVSSTEGVLRILLGKLGDVVASKYALVCGVDEEIQELKDDLESMNACLRDLAAGSDDNHSEQTRTWMKQVREVAYDAEDYIDTFRLHHRGHHLDYYNSNLVTVSLHRIIRPLKTLRAMHGVAKKIRDLKARAMRVSERRLRYKVETGGGATFDGQAVARSAPGCYNDWDRRLPALNIDESQLVWSEETEKYISSLERDDSAPRRVVSIVGSGGLGKTTLALTVYNSPTVKGIPTRAFVAVSQNYDLHILLQSLLTQLVGNAKEEATKSHLRDVETWEISKLITECNTHLQHKRYFIVLDDLWSSEAWKHLKAVFPYDTKQSSRILITTRSHHVAESCSSHTIYKMDPLPEKESKELLFKRVFQKNECPKELEGICQSIVQKCGGLPLAIVSVGGMLSRMENKTAAEWAKMQNRLSGYELEPGGNMGGMRRILSLSYNDLPYHLKACFLYLSIFPESYEIKRGPLVRQWVAEGFIGGTHETNMEKVAEIHFAEFVSRSIVTPTRIATTGVVRACKAHDIMLEVITYKSIQENFISFVGNHQYMAAGHDKIRRLSIRAHGSGSSDKEKEVRPKRINKEHEDRSMNFSNARSLSILRCKNRPLPMIRFAKLKLLRVLDLEGCKWLSEEDLKEICKLSLLRYLSLRGTSVSQLPEQVGKLKELLTLDVRETSITKLPKTITQLGSLKHLLGGRYVHYPSISRVKALERNSALIIPRGLKKMKSLQKIAHLDIGSSSLKMEELGDLSQVTKLCAINNEPGGEKWKPFVASLSKMCDSIRHLSIIQSTKTDKGLKVFWELKSTPVFLEKLYLWGTLKALPPWVLNHSNLVDLSLRENFLGRESLKQLGDLPCLLSLRLYSESYVGEELCFKQNKFPSLKQLIIDNLSYLEKVSFQGGATRLERLALAFFKDPGAEGGICGIKELPKLKEIEFFGGVIVDSLVETVRSEVNEHPNKVRVYMHGQPIEHA</sequence>
<dbReference type="PRINTS" id="PR00364">
    <property type="entry name" value="DISEASERSIST"/>
</dbReference>
<name>A0ABC9AED5_9POAL</name>
<dbReference type="CDD" id="cd14798">
    <property type="entry name" value="RX-CC_like"/>
    <property type="match status" value="1"/>
</dbReference>
<dbReference type="Gene3D" id="3.40.50.300">
    <property type="entry name" value="P-loop containing nucleotide triphosphate hydrolases"/>
    <property type="match status" value="1"/>
</dbReference>
<feature type="domain" description="Disease resistance N-terminal" evidence="9">
    <location>
        <begin position="12"/>
        <end position="96"/>
    </location>
</feature>
<evidence type="ECO:0000259" key="8">
    <source>
        <dbReference type="Pfam" id="PF00931"/>
    </source>
</evidence>
<evidence type="ECO:0000256" key="1">
    <source>
        <dbReference type="ARBA" id="ARBA00008894"/>
    </source>
</evidence>
<dbReference type="Pfam" id="PF23559">
    <property type="entry name" value="WHD_DRP"/>
    <property type="match status" value="1"/>
</dbReference>
<feature type="domain" description="NB-ARC" evidence="8">
    <location>
        <begin position="192"/>
        <end position="370"/>
    </location>
</feature>
<dbReference type="Pfam" id="PF00931">
    <property type="entry name" value="NB-ARC"/>
    <property type="match status" value="1"/>
</dbReference>
<reference evidence="12 13" key="2">
    <citation type="submission" date="2024-10" db="EMBL/GenBank/DDBJ databases">
        <authorList>
            <person name="Ryan C."/>
        </authorList>
    </citation>
    <scope>NUCLEOTIDE SEQUENCE [LARGE SCALE GENOMIC DNA]</scope>
</reference>
<evidence type="ECO:0000256" key="7">
    <source>
        <dbReference type="SAM" id="MobiDB-lite"/>
    </source>
</evidence>
<evidence type="ECO:0000259" key="9">
    <source>
        <dbReference type="Pfam" id="PF18052"/>
    </source>
</evidence>
<evidence type="ECO:0000313" key="12">
    <source>
        <dbReference type="EMBL" id="CAL4976903.1"/>
    </source>
</evidence>
<dbReference type="InterPro" id="IPR032675">
    <property type="entry name" value="LRR_dom_sf"/>
</dbReference>
<dbReference type="GO" id="GO:0042742">
    <property type="term" value="P:defense response to bacterium"/>
    <property type="evidence" value="ECO:0007669"/>
    <property type="project" value="UniProtKB-ARBA"/>
</dbReference>
<dbReference type="Pfam" id="PF18052">
    <property type="entry name" value="Rx_N"/>
    <property type="match status" value="1"/>
</dbReference>
<dbReference type="Pfam" id="PF23598">
    <property type="entry name" value="LRR_14"/>
    <property type="match status" value="1"/>
</dbReference>
<dbReference type="Gene3D" id="1.10.8.430">
    <property type="entry name" value="Helical domain of apoptotic protease-activating factors"/>
    <property type="match status" value="1"/>
</dbReference>
<dbReference type="SUPFAM" id="SSF52058">
    <property type="entry name" value="L domain-like"/>
    <property type="match status" value="1"/>
</dbReference>
<dbReference type="GO" id="GO:0009626">
    <property type="term" value="P:plant-type hypersensitive response"/>
    <property type="evidence" value="ECO:0007669"/>
    <property type="project" value="UniProtKB-ARBA"/>
</dbReference>
<reference evidence="13" key="1">
    <citation type="submission" date="2024-06" db="EMBL/GenBank/DDBJ databases">
        <authorList>
            <person name="Ryan C."/>
        </authorList>
    </citation>
    <scope>NUCLEOTIDE SEQUENCE [LARGE SCALE GENOMIC DNA]</scope>
</reference>
<feature type="domain" description="Disease resistance R13L4/SHOC-2-like LRR" evidence="11">
    <location>
        <begin position="591"/>
        <end position="953"/>
    </location>
</feature>
<dbReference type="InterPro" id="IPR058922">
    <property type="entry name" value="WHD_DRP"/>
</dbReference>
<keyword evidence="5" id="KW-0611">Plant defense</keyword>
<evidence type="ECO:0000256" key="6">
    <source>
        <dbReference type="ARBA" id="ARBA00023054"/>
    </source>
</evidence>
<dbReference type="InterPro" id="IPR042197">
    <property type="entry name" value="Apaf_helical"/>
</dbReference>
<dbReference type="GO" id="GO:0002758">
    <property type="term" value="P:innate immune response-activating signaling pathway"/>
    <property type="evidence" value="ECO:0007669"/>
    <property type="project" value="UniProtKB-ARBA"/>
</dbReference>
<comment type="similarity">
    <text evidence="1">Belongs to the disease resistance NB-LRR family.</text>
</comment>
<dbReference type="InterPro" id="IPR055414">
    <property type="entry name" value="LRR_R13L4/SHOC2-like"/>
</dbReference>
<dbReference type="Gene3D" id="3.80.10.10">
    <property type="entry name" value="Ribonuclease Inhibitor"/>
    <property type="match status" value="1"/>
</dbReference>
<keyword evidence="4" id="KW-0547">Nucleotide-binding</keyword>
<dbReference type="InterPro" id="IPR027417">
    <property type="entry name" value="P-loop_NTPase"/>
</dbReference>
<feature type="compositionally biased region" description="Basic and acidic residues" evidence="7">
    <location>
        <begin position="566"/>
        <end position="579"/>
    </location>
</feature>
<dbReference type="InterPro" id="IPR002182">
    <property type="entry name" value="NB-ARC"/>
</dbReference>
<dbReference type="SUPFAM" id="SSF52540">
    <property type="entry name" value="P-loop containing nucleoside triphosphate hydrolases"/>
    <property type="match status" value="1"/>
</dbReference>
<keyword evidence="3" id="KW-0677">Repeat</keyword>
<evidence type="ECO:0000259" key="11">
    <source>
        <dbReference type="Pfam" id="PF23598"/>
    </source>
</evidence>
<dbReference type="Gene3D" id="1.10.10.10">
    <property type="entry name" value="Winged helix-like DNA-binding domain superfamily/Winged helix DNA-binding domain"/>
    <property type="match status" value="1"/>
</dbReference>
<dbReference type="PANTHER" id="PTHR23155">
    <property type="entry name" value="DISEASE RESISTANCE PROTEIN RP"/>
    <property type="match status" value="1"/>
</dbReference>
<dbReference type="InterPro" id="IPR041118">
    <property type="entry name" value="Rx_N"/>
</dbReference>
<feature type="region of interest" description="Disordered" evidence="7">
    <location>
        <begin position="559"/>
        <end position="579"/>
    </location>
</feature>
<gene>
    <name evidence="12" type="ORF">URODEC1_LOCUS53873</name>
</gene>
<evidence type="ECO:0000256" key="4">
    <source>
        <dbReference type="ARBA" id="ARBA00022741"/>
    </source>
</evidence>
<keyword evidence="2" id="KW-0433">Leucine-rich repeat</keyword>
<dbReference type="FunFam" id="1.10.10.10:FF:000322">
    <property type="entry name" value="Probable disease resistance protein At1g63360"/>
    <property type="match status" value="1"/>
</dbReference>
<evidence type="ECO:0000256" key="5">
    <source>
        <dbReference type="ARBA" id="ARBA00022821"/>
    </source>
</evidence>